<organism evidence="1 2">
    <name type="scientific">Cellulophaga geojensis KL-A</name>
    <dbReference type="NCBI Taxonomy" id="1328323"/>
    <lineage>
        <taxon>Bacteria</taxon>
        <taxon>Pseudomonadati</taxon>
        <taxon>Bacteroidota</taxon>
        <taxon>Flavobacteriia</taxon>
        <taxon>Flavobacteriales</taxon>
        <taxon>Flavobacteriaceae</taxon>
        <taxon>Cellulophaga</taxon>
    </lineage>
</organism>
<protein>
    <submittedName>
        <fullName evidence="1">Uncharacterized protein</fullName>
    </submittedName>
</protein>
<proteinExistence type="predicted"/>
<sequence>MTQNPEEEDLFFKILEAEISKKVEKSNNKKTTKNIFDNYSKFFAKRPKISLNCKAKDCELSAIQSHSISKNAVLNNISIKGKVYTPLVEKSTIKMGKVGVESQASVFPFLCNLHDTKYFSELDKLNLDFYSNVFFEQLISRTLSKEIYNRERNLSITEEVLSKLNLDFEQTKQSFIENFNKKGILSSAKVTDIKDSRFSYLKYKKELEEKLKSDQWKLAKTVNYYKSNPNIIKFFQIEKTLPVAFSGITNFYENNLEVHLIINCLPYKNETLLILAYNEKDEPIIEKELFSKYDLENNDSLLNFIEVISVNGTDNIFFDIKYWDNLPEETQKKYIKDFSNFTETDPRNELTYSFLEWDYR</sequence>
<gene>
    <name evidence="1" type="ORF">KLA_16947</name>
</gene>
<reference evidence="1 2" key="1">
    <citation type="journal article" date="2014" name="Genome Announc.">
        <title>Draft Genome Sequence of the Carrageenan-Degrading Bacterium Cellulophaga sp. Strain KL-A, Isolated from Decaying Marine Algae.</title>
        <authorList>
            <person name="Shan D."/>
            <person name="Ying J."/>
            <person name="Li X."/>
            <person name="Gao Z."/>
            <person name="Wei G."/>
            <person name="Shao Z."/>
        </authorList>
    </citation>
    <scope>NUCLEOTIDE SEQUENCE [LARGE SCALE GENOMIC DNA]</scope>
    <source>
        <strain evidence="1 2">KL-A</strain>
    </source>
</reference>
<dbReference type="EMBL" id="ARZX01000042">
    <property type="protein sequence ID" value="EWH10106.1"/>
    <property type="molecule type" value="Genomic_DNA"/>
</dbReference>
<evidence type="ECO:0000313" key="1">
    <source>
        <dbReference type="EMBL" id="EWH10106.1"/>
    </source>
</evidence>
<comment type="caution">
    <text evidence="1">The sequence shown here is derived from an EMBL/GenBank/DDBJ whole genome shotgun (WGS) entry which is preliminary data.</text>
</comment>
<dbReference type="Proteomes" id="UP000019275">
    <property type="component" value="Unassembled WGS sequence"/>
</dbReference>
<keyword evidence="2" id="KW-1185">Reference proteome</keyword>
<name>A0ABN0RJE1_9FLAO</name>
<accession>A0ABN0RJE1</accession>
<evidence type="ECO:0000313" key="2">
    <source>
        <dbReference type="Proteomes" id="UP000019275"/>
    </source>
</evidence>